<dbReference type="InterPro" id="IPR009081">
    <property type="entry name" value="PP-bd_ACP"/>
</dbReference>
<dbReference type="Gene3D" id="3.30.559.10">
    <property type="entry name" value="Chloramphenicol acetyltransferase-like domain"/>
    <property type="match status" value="5"/>
</dbReference>
<dbReference type="Pfam" id="PF00501">
    <property type="entry name" value="AMP-binding"/>
    <property type="match status" value="4"/>
</dbReference>
<evidence type="ECO:0000256" key="1">
    <source>
        <dbReference type="ARBA" id="ARBA00001957"/>
    </source>
</evidence>
<keyword evidence="4" id="KW-0597">Phosphoprotein</keyword>
<dbReference type="Proteomes" id="UP000049855">
    <property type="component" value="Unassembled WGS sequence"/>
</dbReference>
<dbReference type="Pfam" id="PF07993">
    <property type="entry name" value="NAD_binding_4"/>
    <property type="match status" value="1"/>
</dbReference>
<dbReference type="InterPro" id="IPR020845">
    <property type="entry name" value="AMP-binding_CS"/>
</dbReference>
<dbReference type="GO" id="GO:0043041">
    <property type="term" value="P:amino acid activation for nonribosomal peptide biosynthetic process"/>
    <property type="evidence" value="ECO:0007669"/>
    <property type="project" value="TreeGrafter"/>
</dbReference>
<dbReference type="GO" id="GO:0044550">
    <property type="term" value="P:secondary metabolite biosynthetic process"/>
    <property type="evidence" value="ECO:0007669"/>
    <property type="project" value="TreeGrafter"/>
</dbReference>
<dbReference type="GO" id="GO:0016874">
    <property type="term" value="F:ligase activity"/>
    <property type="evidence" value="ECO:0007669"/>
    <property type="project" value="UniProtKB-KW"/>
</dbReference>
<evidence type="ECO:0000313" key="10">
    <source>
        <dbReference type="Proteomes" id="UP000049855"/>
    </source>
</evidence>
<dbReference type="Gene3D" id="3.30.559.30">
    <property type="entry name" value="Nonribosomal peptide synthetase, condensation domain"/>
    <property type="match status" value="5"/>
</dbReference>
<dbReference type="InterPro" id="IPR000873">
    <property type="entry name" value="AMP-dep_synth/lig_dom"/>
</dbReference>
<dbReference type="FunFam" id="3.40.50.980:FF:000001">
    <property type="entry name" value="Non-ribosomal peptide synthetase"/>
    <property type="match status" value="3"/>
</dbReference>
<dbReference type="CDD" id="cd19534">
    <property type="entry name" value="E_NRPS"/>
    <property type="match status" value="1"/>
</dbReference>
<evidence type="ECO:0000256" key="4">
    <source>
        <dbReference type="ARBA" id="ARBA00022553"/>
    </source>
</evidence>
<dbReference type="PROSITE" id="PS00455">
    <property type="entry name" value="AMP_BINDING"/>
    <property type="match status" value="4"/>
</dbReference>
<dbReference type="Gene3D" id="3.40.50.720">
    <property type="entry name" value="NAD(P)-binding Rossmann-like Domain"/>
    <property type="match status" value="1"/>
</dbReference>
<dbReference type="GO" id="GO:0008610">
    <property type="term" value="P:lipid biosynthetic process"/>
    <property type="evidence" value="ECO:0007669"/>
    <property type="project" value="UniProtKB-ARBA"/>
</dbReference>
<feature type="domain" description="Carrier" evidence="8">
    <location>
        <begin position="4445"/>
        <end position="4519"/>
    </location>
</feature>
<dbReference type="Pfam" id="PF00668">
    <property type="entry name" value="Condensation"/>
    <property type="match status" value="5"/>
</dbReference>
<dbReference type="CDD" id="cd05930">
    <property type="entry name" value="A_NRPS"/>
    <property type="match status" value="4"/>
</dbReference>
<comment type="cofactor">
    <cofactor evidence="1">
        <name>pantetheine 4'-phosphate</name>
        <dbReference type="ChEBI" id="CHEBI:47942"/>
    </cofactor>
</comment>
<feature type="domain" description="Carrier" evidence="8">
    <location>
        <begin position="3435"/>
        <end position="3510"/>
    </location>
</feature>
<dbReference type="SUPFAM" id="SSF51735">
    <property type="entry name" value="NAD(P)-binding Rossmann-fold domains"/>
    <property type="match status" value="1"/>
</dbReference>
<dbReference type="Gene3D" id="3.30.300.30">
    <property type="match status" value="4"/>
</dbReference>
<dbReference type="Pfam" id="PF13193">
    <property type="entry name" value="AMP-binding_C"/>
    <property type="match status" value="1"/>
</dbReference>
<feature type="domain" description="Carrier" evidence="8">
    <location>
        <begin position="940"/>
        <end position="1015"/>
    </location>
</feature>
<dbReference type="Gene3D" id="2.30.38.10">
    <property type="entry name" value="Luciferase, Domain 3"/>
    <property type="match status" value="2"/>
</dbReference>
<dbReference type="FunFam" id="3.30.300.30:FF:000010">
    <property type="entry name" value="Enterobactin synthetase component F"/>
    <property type="match status" value="1"/>
</dbReference>
<feature type="domain" description="Carrier" evidence="8">
    <location>
        <begin position="1951"/>
        <end position="2025"/>
    </location>
</feature>
<dbReference type="InterPro" id="IPR001242">
    <property type="entry name" value="Condensation_dom"/>
</dbReference>
<dbReference type="InterPro" id="IPR025110">
    <property type="entry name" value="AMP-bd_C"/>
</dbReference>
<keyword evidence="10" id="KW-1185">Reference proteome</keyword>
<reference evidence="10" key="1">
    <citation type="submission" date="2015-03" db="EMBL/GenBank/DDBJ databases">
        <authorList>
            <person name="Nijsse Bart"/>
        </authorList>
    </citation>
    <scope>NUCLEOTIDE SEQUENCE [LARGE SCALE GENOMIC DNA]</scope>
</reference>
<dbReference type="InterPro" id="IPR045851">
    <property type="entry name" value="AMP-bd_C_sf"/>
</dbReference>
<keyword evidence="6" id="KW-0677">Repeat</keyword>
<dbReference type="InterPro" id="IPR036291">
    <property type="entry name" value="NAD(P)-bd_dom_sf"/>
</dbReference>
<dbReference type="Gene3D" id="1.10.1200.10">
    <property type="entry name" value="ACP-like"/>
    <property type="match status" value="4"/>
</dbReference>
<gene>
    <name evidence="9" type="ORF">SpAn4DRAFT_0006</name>
</gene>
<dbReference type="PANTHER" id="PTHR45527:SF1">
    <property type="entry name" value="FATTY ACID SYNTHASE"/>
    <property type="match status" value="1"/>
</dbReference>
<evidence type="ECO:0000256" key="3">
    <source>
        <dbReference type="ARBA" id="ARBA00022450"/>
    </source>
</evidence>
<dbReference type="NCBIfam" id="TIGR01733">
    <property type="entry name" value="AA-adenyl-dom"/>
    <property type="match status" value="4"/>
</dbReference>
<dbReference type="InterPro" id="IPR042099">
    <property type="entry name" value="ANL_N_sf"/>
</dbReference>
<dbReference type="SUPFAM" id="SSF47336">
    <property type="entry name" value="ACP-like"/>
    <property type="match status" value="4"/>
</dbReference>
<dbReference type="NCBIfam" id="TIGR01720">
    <property type="entry name" value="NRPS-para261"/>
    <property type="match status" value="1"/>
</dbReference>
<dbReference type="NCBIfam" id="NF003417">
    <property type="entry name" value="PRK04813.1"/>
    <property type="match status" value="4"/>
</dbReference>
<comment type="similarity">
    <text evidence="2">Belongs to the ATP-dependent AMP-binding enzyme family.</text>
</comment>
<dbReference type="InterPro" id="IPR006162">
    <property type="entry name" value="Ppantetheine_attach_site"/>
</dbReference>
<keyword evidence="5" id="KW-0436">Ligase</keyword>
<dbReference type="RefSeq" id="WP_028971727.1">
    <property type="nucleotide sequence ID" value="NZ_CTRP01000014.1"/>
</dbReference>
<dbReference type="Gene3D" id="3.40.50.980">
    <property type="match status" value="4"/>
</dbReference>
<dbReference type="CDD" id="cd19543">
    <property type="entry name" value="DCL_NRPS"/>
    <property type="match status" value="1"/>
</dbReference>
<evidence type="ECO:0000259" key="8">
    <source>
        <dbReference type="PROSITE" id="PS50075"/>
    </source>
</evidence>
<organism evidence="9 10">
    <name type="scientific">Sporomusa ovata</name>
    <dbReference type="NCBI Taxonomy" id="2378"/>
    <lineage>
        <taxon>Bacteria</taxon>
        <taxon>Bacillati</taxon>
        <taxon>Bacillota</taxon>
        <taxon>Negativicutes</taxon>
        <taxon>Selenomonadales</taxon>
        <taxon>Sporomusaceae</taxon>
        <taxon>Sporomusa</taxon>
    </lineage>
</organism>
<dbReference type="Pfam" id="PF00550">
    <property type="entry name" value="PP-binding"/>
    <property type="match status" value="4"/>
</dbReference>
<dbReference type="GO" id="GO:0031177">
    <property type="term" value="F:phosphopantetheine binding"/>
    <property type="evidence" value="ECO:0007669"/>
    <property type="project" value="TreeGrafter"/>
</dbReference>
<dbReference type="GO" id="GO:0017000">
    <property type="term" value="P:antibiotic biosynthetic process"/>
    <property type="evidence" value="ECO:0007669"/>
    <property type="project" value="UniProtKB-KW"/>
</dbReference>
<dbReference type="FunFam" id="1.10.1200.10:FF:000005">
    <property type="entry name" value="Nonribosomal peptide synthetase 1"/>
    <property type="match status" value="2"/>
</dbReference>
<dbReference type="InterPro" id="IPR023213">
    <property type="entry name" value="CAT-like_dom_sf"/>
</dbReference>
<protein>
    <submittedName>
        <fullName evidence="9">COG1020: Non-ribosomal peptide synthetase modules and related proteins</fullName>
    </submittedName>
</protein>
<dbReference type="InterPro" id="IPR036736">
    <property type="entry name" value="ACP-like_sf"/>
</dbReference>
<keyword evidence="7" id="KW-0045">Antibiotic biosynthesis</keyword>
<dbReference type="SUPFAM" id="SSF52777">
    <property type="entry name" value="CoA-dependent acyltransferases"/>
    <property type="match status" value="10"/>
</dbReference>
<name>A0A0U1L3R3_9FIRM</name>
<dbReference type="Gene3D" id="3.40.50.12780">
    <property type="entry name" value="N-terminal domain of ligase-like"/>
    <property type="match status" value="2"/>
</dbReference>
<dbReference type="PROSITE" id="PS00012">
    <property type="entry name" value="PHOSPHOPANTETHEINE"/>
    <property type="match status" value="1"/>
</dbReference>
<proteinExistence type="inferred from homology"/>
<evidence type="ECO:0000313" key="9">
    <source>
        <dbReference type="EMBL" id="CQR73544.1"/>
    </source>
</evidence>
<dbReference type="EMBL" id="CTRP01000014">
    <property type="protein sequence ID" value="CQR73544.1"/>
    <property type="molecule type" value="Genomic_DNA"/>
</dbReference>
<sequence>MKKSVYYPLSHPQQRIWYTEMMLPETSFANICASMLLKKSNINLELLKKAINLAIQHNEALRIRLIQNDNGVQQYVAEYHEIDLDIIQGPGLSEWFKKQSQTPLALLGAPLAYFALVKYSEESYGFYIKLHHVISDGFSFSILNKQIVEYYEKLESGQDIEAIVKPLFTDYFAREEEYLVSRQCTQDREYWLQRLENLPEPLTMQFTSTKTGITATRQIFGVAEDLQNKIDQFCRQQETTLFRFMMSVFYVYLARAYRSNDIIIGTAYFNRVNRKELNTIGMYVSTMPVRIALEGKSTFADVLRLVHCQLTEDMAHQQYPYNLLAQDLRARGQTPDGLLNINVVQIPNGKADKVVLQEWYQGADPALLNMVINPNQLPKGSPLEIALDYRNDLFNAAAIARLFDCLLALIQDLLDNPQKQIFQLEVMPKVEKQQLLVEFNKAQLPVPDKTFVDLFQEQVDKTPENIAVIDFQQSLTYAELDKVTDSLAARLQNLGVVPDTIVGIMVPRTADFVIGTLAIMKAGGAYLPISADYPDGRIQYMIADSKIPVLLGVEQFKAKAAGFQGSFIDMGMPGLFDYPVQNLAKANRPSDLAYIIYTSGSTGNPKGVMISHANLIHLCTWHNSQYQTTPDDISALYFNTSFDASVKQIFPFLIKGGAVLIIPEELLQDITSLNKYIVEKKVTFIGLPTQFAETFMASCDNSILKYMIVGGEKLRSYKPRGYQLINEYGPTEFTVCATYYPVQQQLDNIPIGKPVANSWAYILDQAGALQPLGVPGELCLAGPQIARGYLGRPDLTNEKFINNPFQTCGKNAKLYRTGDLACWNEQGELIYLGRMDNQVKLRGFRIELGEIESAMTTFDGITEGVAEVKEIGKVQHLCGYFTADREIDTNQLREHLSQSLAEYMVPTAFMQLAEIPLTPNGKVDKKALPAPVIERENRVAPRSEIQQQLFDLVATLLGTDDFGITDDLFHVGMTSMLAIKMSTTIYQQFNSNIKTIDIINNKTIEKLAAIVQNTAQAEAKVTYVKREYYPLTENQRGLYYEWEKDRSALQYNIPEVIKFSYKVDPKELQAAVEKVIAAHPYLKTCLGTKDGQIVQLRNDDQPVAITIAKTGEEEIQNIKRAFVKPFDLFKGPLYRIAIYYTETYTYLFMDIHHIIVDGSAIGVFTTDLVTAYNGAELQQESYTAFEYALEEEQLAGSEKYLAAEKFFDNKLSESMTELPKTSQGDGTGQAEVIVVKVPGQKLVEFCKENAVTPSNLFLAALCNTLNRYTREERIAITTISSGRNESKLNGIMGMFVKTLPVVVQLTPSETAVTCVKAIQENMFATLANEMYPFTKMVEKHKIVPQINYVYQGGVLDTVELAGQPLEIEGLALNKAKFPISVVVDPKNDEYELSIDYDGSLYTKAYIEGLSSAIAECANQIAENPEQSCGKLAIISKETEQKLLNDFQGRSVDYDKQATFLDLFKMQVEKNAGNIALVDEQSSFTYGQTDGYTDCLAKELVRLGVNANTFVGIMLPRRKEFMVSVIGTMKAGGAYVPLDNEYPQERIEYMFQDSKAKVLITERSIYEQKGMQVDNVIFIDEFDFATASNQDIQLTAPTAENLAYMIYTSGSTGKPKGVMIRHKSLAAFLAWRTRDYQLTAKDNLCCHSSFSFDASVYDLFVPLTVGGQLHIISEEMRQNMHELNKYFIKHHITDGAFSTQFGMELLNQFDLPLKSITLGGEKLKAVKKTNTKIVNGYGPTEFTISSSYHVVDQDNECDNIPIGKPVANSWAYVVDANNNLMPIGVAGELCLAGVQIALGYWNREDLTQEKFINNPFKTCEENAKMYRTGDLACWNENGELEYLGRIDNQIKLRGFRIELGEIESAMAKFAGITASVAEIKEIGKAQHLCGYFTANTALNTEHLREHLATSLTEYMVPAFLIQLASLPLTPNGKVDRKVLPMPELQGNATYVAPRNDTEAILATVFEMILGVQQVGIDDSFFALGGDSIKAIRMVSKLREKDVFVTVPMVMQGKTIRAISQTATSQDTIPTIDQQAVVGEVPLTFIQTYFFAQNLPRPHHFNQSIMLESAQRVDEAKLYQTLHALTAHHDMLRTVYRSASRQEIRPVESEQLYSLTTYEYQEDDQWQNAMEAVCNKMQAGFDLTNGPMMQAGLFRTPSADMLFIVIHHLVVDGVSWRILIEDINTAYRQARQNKLITLPPKTASFKAWSEAIGRYRTSYALKQEISYWKKVQDSLPAGRIPAASTQEKGFGSLSVMIDEAQTLALVSTASKAYHTEVNDLLLCALGRAVHKVTGQTRLSIALEGHGREPIGENLPIDRTVGWFTSVYPIVLTDIGFDIRTDIRRVKETLRRVPNHGIGYGILQYIGEPALDQQLQPDISFNYLGELSEEHTTALFTVNNQVPQGQHVYEGNTFGSPIALNGLVKDKQLLMDIGYDRTKYKDAMITQLGDAFAQELKMLIAHCVSHENNEITAADLGETAWNDTEFEALLQQTQAKGWEIERIYPLTPMQEGMLFHRLAEPESTSYFLQNVLRSTKPLSVALLQKALYHLGQIHEVLRTAILYKGMSESRQAIIKGRAFEVSQVDISGASDTSEQLEMIKQQDIQRGFDLQEDSLLRVIIVKISDGDYRLIWSTHHIIIDGWCLSIVMNDFINICNTLYVGQEYMAAGHLTGTRYEDYVRSLIAQDKEAAYTYWKNLLCGYSTDAAIHPLGTPIGGEKQESTVTYQFSKEITEQIQTVCNHYDVTINTAVEAAWGLVLQKYTNTGDVVFGKVVSGRNTGIAGVEEMVGLFINTIPVRVQTDKEETLGSLLQKLQQQAIESTQYDTCALSEVQQLSEVGSSLIRTIMAFENYHIAETNTQQPAIDFMTEAVREQTNYGISVVAYLQETLTIGIAYHTHIYGNAEITQILAGMAAVLTENPTVLCKDIAIVSDEQRNMLERFNQTHTEYSNPCGSIVEMFKQQVRRVPNNIAVVYEQKQYTYQELDEITDKLAKKLKTVGVGPEQIVGVLIDRSEYMVIYPLAIVKAGGAYMPLDYSFPTDRLEFMIQDAGVQLILSEQNRVAEHLPQFSGTVITTADIATIEVDESITLAIPAPNDMFVILYTSGSTGTPKGCILENHNLANYCNWFQAYYRVTEKDRAAGYANFGFDAHMLDIYPYITCGAATYIIPSEMRLDFIKLNQYFEENQLSIAFMTTQLGRQFVEEFDNTSLRAFLVGGEKLLPIKKPAYDFYNVYGPTECTLFTTSYEIENDYNSAIIGKPLANYQLYVLDTNLQLLPIGAAGELCIGGAGVGRGYLNREDITREKFIMWQGKRIYRTGDLVRWTKDGEIEYLGRMDGQVKLRGLRIELGEIESQILSYEGITSCAVVIKEIGGTQHLCGYYTAESNIDVENLKEQLAAKLATFMIPTAFTELAKLPLTSNGKVNRRALPDPVIERQERVLPQTENQQQLFDLVANLLGTEDFGITDDLFHVGMTSILAIKMSVAIYQQFNINIKTNDILQNKTIEKLAAILQNTAQAEAVAVFAKKEYYPLTENQRGLYYEWEKDRAALQYNIPEVIKLSNKVDPNKLQTAVEKVIEAHPYLKTCLGTKEGQVVQLRQDDKPVVIRVAKVSEAEIESIKAAFVQPFDLFTGPLYRIAIYYTDTQTYLFMDIHHIIFDGSALGVFTADLVTAYNGAELQQESYTAFEYALEEEELVESEKYLAAEEFFDNMLSASMTELPKVAKGEKEGQAELVVTNVPGKEITKFCKENAVTPSNLFLAALCNTLTCYTGEARIAITTISSGRNENKLNGIMGMFVKTLPVVVSINPSETAAACVKAVQETMFATLTNEIYPFTKMVEKHKIAPQINYAYQGGLIDTAILEGQALETEVLALNKVKFPLSIDVGLKNEEYQLAIEYDESLYTKEYIATLSSAFAECAQQIAQNPQLLCKDISIVNEQQRQLLANFIPASEDYADQTLQELFEQAATTNDEKPALIAIDKTLSYAALNTSANKIANALIAKGIKPEDKVAFLLPRDSRLICTIFGIIKSGGAFIPVDPEYPADRINHVLEDSEAKYIITTKSKQAEHNFSNGLVVDELLQTKIDTNPQTEVTANNLCYIIYTSGSTGKPKGVMIEHRNIVNYVLPLKSNFYINKIVTTCSTMLSVTTVAFDVFLEEALVTLANGLTLVFADEDRANNPLLLADFITENGVDVMSTTPSRIMQYVEAAAFAKALGKVKLIICGGEKFPANFFTALRKYTAALIYNTYGPTETTIATNAKELENEEITIGKALSNVTLYVVDKELNALPIGVVGELLIGGKGVGRGYLNRQDLTDEKFIQFKGERVYKSGDFAKWTAAGEIDIMGRMDDQIKLRGLRIELGEIESRMNEYAGITASVVTIKHLQNADYLCAYFTAKDKIDISDLRRYLKQQLTAYMVPTTFTQLDMMPVTPNGKMDVKALPTPEIKNYNEYVAPTNEVEEQLCHIFAETLTLDKVGVTDSFFDLGGTSLQAMNVVVKAMALDIGITYANVFKHQTPQKLAEFLTNNVEEAVTTDVSDYDYSAIDKLLAQNTLSEITETPIGDVLLAGATGFLGIHILKEFLENYSGKVYCLIRSKDNIAADIRLKVRLVYYFDNDYAELFGNRIFTVEGDINELESTNVLVDTVINCAANVKHFAAGDELEKVNVGGVQKLIQYCLDNKAQLIQVSTTSVSGVGDATMKDCKIKESQLYLGQTLDNKYIHSKFLAERCVLEAIVDNGLKAKIMRVGNLMSRNTDGEFQINFQGNSFMNSLKSFKLLGKFPVSFMGGAEEFSPIDSTAKAIVKLAQTNSEYTVFHPCNNHAIYMSDIIYAMKEYGFAIDIVSDREFAECLKEKMQDAKLMPALTGILAYQESSTEKPVYGLGRTNEFTTEVLYRLNFKWPLTSEVYIKKAIDALEGLGFFDTEY</sequence>
<evidence type="ECO:0000256" key="7">
    <source>
        <dbReference type="ARBA" id="ARBA00023194"/>
    </source>
</evidence>
<dbReference type="PANTHER" id="PTHR45527">
    <property type="entry name" value="NONRIBOSOMAL PEPTIDE SYNTHETASE"/>
    <property type="match status" value="1"/>
</dbReference>
<dbReference type="InterPro" id="IPR013120">
    <property type="entry name" value="FAR_NAD-bd"/>
</dbReference>
<dbReference type="InterPro" id="IPR010060">
    <property type="entry name" value="NRPS_synth"/>
</dbReference>
<accession>A0A0U1L3R3</accession>
<evidence type="ECO:0000256" key="5">
    <source>
        <dbReference type="ARBA" id="ARBA00022598"/>
    </source>
</evidence>
<dbReference type="GO" id="GO:0005737">
    <property type="term" value="C:cytoplasm"/>
    <property type="evidence" value="ECO:0007669"/>
    <property type="project" value="TreeGrafter"/>
</dbReference>
<dbReference type="InterPro" id="IPR010071">
    <property type="entry name" value="AA_adenyl_dom"/>
</dbReference>
<keyword evidence="3" id="KW-0596">Phosphopantetheine</keyword>
<dbReference type="PROSITE" id="PS50075">
    <property type="entry name" value="CARRIER"/>
    <property type="match status" value="4"/>
</dbReference>
<dbReference type="SUPFAM" id="SSF56801">
    <property type="entry name" value="Acetyl-CoA synthetase-like"/>
    <property type="match status" value="4"/>
</dbReference>
<evidence type="ECO:0000256" key="2">
    <source>
        <dbReference type="ARBA" id="ARBA00006432"/>
    </source>
</evidence>
<evidence type="ECO:0000256" key="6">
    <source>
        <dbReference type="ARBA" id="ARBA00022737"/>
    </source>
</evidence>